<feature type="transmembrane region" description="Helical" evidence="2">
    <location>
        <begin position="365"/>
        <end position="386"/>
    </location>
</feature>
<keyword evidence="2" id="KW-0472">Membrane</keyword>
<sequence>MLGLIVAALRARRAAALVMLVLAAVTMGAAVAAGAVSGRLQREATSARIAAATPVERTLSVRSPVSLGTQPDDIVAKFQALIADVPAERSVLGVRYSGVLRAGDLLRVPIELRAVDGFCGNATMLQGRCPERDGEIVLPPDVARQLGLAVGGTLRQDGGSGTAVVPLTLVGLFAPSDPLGWYWSGQDGAAAYTTRGTVAKPGGAALATYDALLPVSAFDRPVSISNTVNRLRAKSLEVSSAAATLATTVAADRRGVRRGLLLIELQVLLCGGISIAVAAAYAAQERRADAARMAIRGLPPWRILAGTAGQSLLPLLVGAAWAVAVRPVLWQALAVAVVVVVAAEWPATRASVPALLRVVQPRRPLVAATLEVCVLALGAAAVFQLASEPAADVRRDTGLGLGQAAALLIALAAGVLATRALLAAAGLAGRTALAGGRVGGALAGLTVGRRRTAYRIVPVIAAATCVLAVAAQDWAGAAGARADRAAVEVGADRVLRVAPMDRERFLAAVRAADPGGRDAMAVAIGAGTGPPVIAVDGTRLRAVTGIDLPSLRADAPAPLTFTATALTLRLAAVGATVTLQLAAPGERVTAVFRTPAPTSPPAPPVEDADAPPPPPPTLVESTAEVAVPQCAAGCRLVSVETDSGPVELLELRAGGTVVVDGPTFADPARWRTTLARAVSTVQAGQRDGRLRLQDVDPPSERPRDNRLYVVDTPVPLPAVIAGDLTLSSDNDLPRVRVFGADVPVSPHLVASVPRGGAEGVLVDLEYAAHVAGPPGGAPSAAAERLEVWLGPSAPAGLPDRLRAAGIGIAGGDSADAATARAARLAPAVTLRAGLIGSAIALLLAAVTAAVVAAVDRRQRGAELTALRRQGLPASTARTVGRWTAAAPVLVAVPVGLAAAVLLRLLAPSPVRPFADRWPVPVAPVQWLAILGTALVVLAVLLPPALWSRSARSGGGRSR</sequence>
<feature type="transmembrane region" description="Helical" evidence="2">
    <location>
        <begin position="926"/>
        <end position="946"/>
    </location>
</feature>
<feature type="transmembrane region" description="Helical" evidence="2">
    <location>
        <begin position="328"/>
        <end position="345"/>
    </location>
</feature>
<keyword evidence="2" id="KW-1133">Transmembrane helix</keyword>
<proteinExistence type="predicted"/>
<dbReference type="AlphaFoldDB" id="A0A919PGL9"/>
<dbReference type="RefSeq" id="WP_203844107.1">
    <property type="nucleotide sequence ID" value="NZ_BAAAVW010000003.1"/>
</dbReference>
<name>A0A919PGL9_9ACTN</name>
<evidence type="ECO:0008006" key="5">
    <source>
        <dbReference type="Google" id="ProtNLM"/>
    </source>
</evidence>
<feature type="region of interest" description="Disordered" evidence="1">
    <location>
        <begin position="592"/>
        <end position="619"/>
    </location>
</feature>
<organism evidence="3 4">
    <name type="scientific">Dactylosporangium siamense</name>
    <dbReference type="NCBI Taxonomy" id="685454"/>
    <lineage>
        <taxon>Bacteria</taxon>
        <taxon>Bacillati</taxon>
        <taxon>Actinomycetota</taxon>
        <taxon>Actinomycetes</taxon>
        <taxon>Micromonosporales</taxon>
        <taxon>Micromonosporaceae</taxon>
        <taxon>Dactylosporangium</taxon>
    </lineage>
</organism>
<evidence type="ECO:0000313" key="4">
    <source>
        <dbReference type="Proteomes" id="UP000660611"/>
    </source>
</evidence>
<feature type="transmembrane region" description="Helical" evidence="2">
    <location>
        <begin position="832"/>
        <end position="854"/>
    </location>
</feature>
<gene>
    <name evidence="3" type="ORF">Dsi01nite_002560</name>
</gene>
<keyword evidence="2" id="KW-0812">Transmembrane</keyword>
<accession>A0A919PGL9</accession>
<feature type="transmembrane region" description="Helical" evidence="2">
    <location>
        <begin position="260"/>
        <end position="282"/>
    </location>
</feature>
<evidence type="ECO:0000256" key="1">
    <source>
        <dbReference type="SAM" id="MobiDB-lite"/>
    </source>
</evidence>
<keyword evidence="4" id="KW-1185">Reference proteome</keyword>
<feature type="transmembrane region" description="Helical" evidence="2">
    <location>
        <begin position="406"/>
        <end position="433"/>
    </location>
</feature>
<feature type="transmembrane region" description="Helical" evidence="2">
    <location>
        <begin position="884"/>
        <end position="906"/>
    </location>
</feature>
<dbReference type="EMBL" id="BONQ01000006">
    <property type="protein sequence ID" value="GIG42215.1"/>
    <property type="molecule type" value="Genomic_DNA"/>
</dbReference>
<protein>
    <recommendedName>
        <fullName evidence="5">FtsX-like permease family protein</fullName>
    </recommendedName>
</protein>
<feature type="compositionally biased region" description="Pro residues" evidence="1">
    <location>
        <begin position="597"/>
        <end position="617"/>
    </location>
</feature>
<feature type="transmembrane region" description="Helical" evidence="2">
    <location>
        <begin position="453"/>
        <end position="471"/>
    </location>
</feature>
<reference evidence="3" key="1">
    <citation type="submission" date="2021-01" db="EMBL/GenBank/DDBJ databases">
        <title>Whole genome shotgun sequence of Dactylosporangium siamense NBRC 106093.</title>
        <authorList>
            <person name="Komaki H."/>
            <person name="Tamura T."/>
        </authorList>
    </citation>
    <scope>NUCLEOTIDE SEQUENCE</scope>
    <source>
        <strain evidence="3">NBRC 106093</strain>
    </source>
</reference>
<evidence type="ECO:0000256" key="2">
    <source>
        <dbReference type="SAM" id="Phobius"/>
    </source>
</evidence>
<feature type="transmembrane region" description="Helical" evidence="2">
    <location>
        <begin position="303"/>
        <end position="322"/>
    </location>
</feature>
<dbReference type="Proteomes" id="UP000660611">
    <property type="component" value="Unassembled WGS sequence"/>
</dbReference>
<evidence type="ECO:0000313" key="3">
    <source>
        <dbReference type="EMBL" id="GIG42215.1"/>
    </source>
</evidence>
<comment type="caution">
    <text evidence="3">The sequence shown here is derived from an EMBL/GenBank/DDBJ whole genome shotgun (WGS) entry which is preliminary data.</text>
</comment>